<gene>
    <name evidence="8" type="ORF">CUNI_LOCUS6586</name>
</gene>
<comment type="caution">
    <text evidence="8">The sequence shown here is derived from an EMBL/GenBank/DDBJ whole genome shotgun (WGS) entry which is preliminary data.</text>
</comment>
<dbReference type="FunFam" id="1.20.5.580:FF:000002">
    <property type="entry name" value="Complexin, isoform AB"/>
    <property type="match status" value="1"/>
</dbReference>
<proteinExistence type="inferred from homology"/>
<keyword evidence="5" id="KW-0175">Coiled coil</keyword>
<dbReference type="Proteomes" id="UP000678393">
    <property type="component" value="Unassembled WGS sequence"/>
</dbReference>
<name>A0A8S3YXT6_9EUPU</name>
<dbReference type="GO" id="GO:0019905">
    <property type="term" value="F:syntaxin binding"/>
    <property type="evidence" value="ECO:0007669"/>
    <property type="project" value="InterPro"/>
</dbReference>
<keyword evidence="9" id="KW-1185">Reference proteome</keyword>
<comment type="function">
    <text evidence="6">Positively regulates a late step in synaptic vesicle exocytosis.</text>
</comment>
<evidence type="ECO:0000256" key="7">
    <source>
        <dbReference type="SAM" id="MobiDB-lite"/>
    </source>
</evidence>
<evidence type="ECO:0000256" key="1">
    <source>
        <dbReference type="ARBA" id="ARBA00005396"/>
    </source>
</evidence>
<evidence type="ECO:0000313" key="9">
    <source>
        <dbReference type="Proteomes" id="UP000678393"/>
    </source>
</evidence>
<evidence type="ECO:0000256" key="4">
    <source>
        <dbReference type="ARBA" id="ARBA00022775"/>
    </source>
</evidence>
<dbReference type="EMBL" id="CAJHNH020001011">
    <property type="protein sequence ID" value="CAG5121028.1"/>
    <property type="molecule type" value="Genomic_DNA"/>
</dbReference>
<dbReference type="GO" id="GO:0031201">
    <property type="term" value="C:SNARE complex"/>
    <property type="evidence" value="ECO:0007669"/>
    <property type="project" value="TreeGrafter"/>
</dbReference>
<dbReference type="Gene3D" id="1.20.5.580">
    <property type="entry name" value="Single Helix bin"/>
    <property type="match status" value="1"/>
</dbReference>
<feature type="non-terminal residue" evidence="8">
    <location>
        <position position="148"/>
    </location>
</feature>
<keyword evidence="3" id="KW-0268">Exocytosis</keyword>
<sequence>AIGKDEDGGGSNKNDEEANEIEEARREMEEKRKEKHRKMEEERESMRQGIRDKYGLKKKEERQEEESDLMTEGRVGRKKKTPAELAAEAHKDDTDEDEFANKSLCDEGDREKETKRNLGKGGGEWSHVQTTHRQELHVSLRSDEVIRW</sequence>
<keyword evidence="4" id="KW-0532">Neurotransmitter transport</keyword>
<evidence type="ECO:0000256" key="6">
    <source>
        <dbReference type="ARBA" id="ARBA00037297"/>
    </source>
</evidence>
<evidence type="ECO:0000256" key="2">
    <source>
        <dbReference type="ARBA" id="ARBA00022448"/>
    </source>
</evidence>
<dbReference type="Pfam" id="PF05835">
    <property type="entry name" value="Synaphin"/>
    <property type="match status" value="1"/>
</dbReference>
<feature type="compositionally biased region" description="Basic and acidic residues" evidence="7">
    <location>
        <begin position="22"/>
        <end position="62"/>
    </location>
</feature>
<comment type="similarity">
    <text evidence="1">Belongs to the complexin/synaphin family.</text>
</comment>
<accession>A0A8S3YXT6</accession>
<feature type="compositionally biased region" description="Basic and acidic residues" evidence="7">
    <location>
        <begin position="104"/>
        <end position="116"/>
    </location>
</feature>
<feature type="region of interest" description="Disordered" evidence="7">
    <location>
        <begin position="1"/>
        <end position="133"/>
    </location>
</feature>
<dbReference type="GO" id="GO:0016079">
    <property type="term" value="P:synaptic vesicle exocytosis"/>
    <property type="evidence" value="ECO:0007669"/>
    <property type="project" value="TreeGrafter"/>
</dbReference>
<evidence type="ECO:0000256" key="5">
    <source>
        <dbReference type="ARBA" id="ARBA00023054"/>
    </source>
</evidence>
<dbReference type="InterPro" id="IPR008849">
    <property type="entry name" value="Synaphin"/>
</dbReference>
<dbReference type="SUPFAM" id="SSF58038">
    <property type="entry name" value="SNARE fusion complex"/>
    <property type="match status" value="1"/>
</dbReference>
<dbReference type="AlphaFoldDB" id="A0A8S3YXT6"/>
<reference evidence="8" key="1">
    <citation type="submission" date="2021-04" db="EMBL/GenBank/DDBJ databases">
        <authorList>
            <consortium name="Molecular Ecology Group"/>
        </authorList>
    </citation>
    <scope>NUCLEOTIDE SEQUENCE</scope>
</reference>
<protein>
    <submittedName>
        <fullName evidence="8">Uncharacterized protein</fullName>
    </submittedName>
</protein>
<dbReference type="GO" id="GO:0046928">
    <property type="term" value="P:regulation of neurotransmitter secretion"/>
    <property type="evidence" value="ECO:0007669"/>
    <property type="project" value="TreeGrafter"/>
</dbReference>
<organism evidence="8 9">
    <name type="scientific">Candidula unifasciata</name>
    <dbReference type="NCBI Taxonomy" id="100452"/>
    <lineage>
        <taxon>Eukaryota</taxon>
        <taxon>Metazoa</taxon>
        <taxon>Spiralia</taxon>
        <taxon>Lophotrochozoa</taxon>
        <taxon>Mollusca</taxon>
        <taxon>Gastropoda</taxon>
        <taxon>Heterobranchia</taxon>
        <taxon>Euthyneura</taxon>
        <taxon>Panpulmonata</taxon>
        <taxon>Eupulmonata</taxon>
        <taxon>Stylommatophora</taxon>
        <taxon>Helicina</taxon>
        <taxon>Helicoidea</taxon>
        <taxon>Geomitridae</taxon>
        <taxon>Candidula</taxon>
    </lineage>
</organism>
<keyword evidence="2" id="KW-0813">Transport</keyword>
<evidence type="ECO:0000313" key="8">
    <source>
        <dbReference type="EMBL" id="CAG5121028.1"/>
    </source>
</evidence>
<dbReference type="GO" id="GO:0043195">
    <property type="term" value="C:terminal bouton"/>
    <property type="evidence" value="ECO:0007669"/>
    <property type="project" value="TreeGrafter"/>
</dbReference>
<dbReference type="PANTHER" id="PTHR16705:SF4">
    <property type="entry name" value="COMPLEXIN"/>
    <property type="match status" value="1"/>
</dbReference>
<dbReference type="CDD" id="cd22740">
    <property type="entry name" value="Complexin_NTD"/>
    <property type="match status" value="1"/>
</dbReference>
<evidence type="ECO:0000256" key="3">
    <source>
        <dbReference type="ARBA" id="ARBA00022483"/>
    </source>
</evidence>
<dbReference type="OrthoDB" id="6229630at2759"/>
<dbReference type="PANTHER" id="PTHR16705">
    <property type="entry name" value="COMPLEXIN"/>
    <property type="match status" value="1"/>
</dbReference>